<comment type="caution">
    <text evidence="1">The sequence shown here is derived from an EMBL/GenBank/DDBJ whole genome shotgun (WGS) entry which is preliminary data.</text>
</comment>
<dbReference type="Proteomes" id="UP000632273">
    <property type="component" value="Unassembled WGS sequence"/>
</dbReference>
<dbReference type="PROSITE" id="PS51257">
    <property type="entry name" value="PROKAR_LIPOPROTEIN"/>
    <property type="match status" value="1"/>
</dbReference>
<name>A0ABQ1TZK5_9BACT</name>
<keyword evidence="2" id="KW-1185">Reference proteome</keyword>
<evidence type="ECO:0000313" key="1">
    <source>
        <dbReference type="EMBL" id="GGF07519.1"/>
    </source>
</evidence>
<proteinExistence type="predicted"/>
<dbReference type="EMBL" id="BMHT01000003">
    <property type="protein sequence ID" value="GGF07519.1"/>
    <property type="molecule type" value="Genomic_DNA"/>
</dbReference>
<reference evidence="2" key="1">
    <citation type="journal article" date="2019" name="Int. J. Syst. Evol. Microbiol.">
        <title>The Global Catalogue of Microorganisms (GCM) 10K type strain sequencing project: providing services to taxonomists for standard genome sequencing and annotation.</title>
        <authorList>
            <consortium name="The Broad Institute Genomics Platform"/>
            <consortium name="The Broad Institute Genome Sequencing Center for Infectious Disease"/>
            <person name="Wu L."/>
            <person name="Ma J."/>
        </authorList>
    </citation>
    <scope>NUCLEOTIDE SEQUENCE [LARGE SCALE GENOMIC DNA]</scope>
    <source>
        <strain evidence="2">CGMCC 1.15197</strain>
    </source>
</reference>
<organism evidence="1 2">
    <name type="scientific">Hymenobacter cavernae</name>
    <dbReference type="NCBI Taxonomy" id="2044852"/>
    <lineage>
        <taxon>Bacteria</taxon>
        <taxon>Pseudomonadati</taxon>
        <taxon>Bacteroidota</taxon>
        <taxon>Cytophagia</taxon>
        <taxon>Cytophagales</taxon>
        <taxon>Hymenobacteraceae</taxon>
        <taxon>Hymenobacter</taxon>
    </lineage>
</organism>
<gene>
    <name evidence="1" type="ORF">GCM10011383_18270</name>
</gene>
<accession>A0ABQ1TZK5</accession>
<protein>
    <recommendedName>
        <fullName evidence="3">DNA-binding protein</fullName>
    </recommendedName>
</protein>
<evidence type="ECO:0008006" key="3">
    <source>
        <dbReference type="Google" id="ProtNLM"/>
    </source>
</evidence>
<evidence type="ECO:0000313" key="2">
    <source>
        <dbReference type="Proteomes" id="UP000632273"/>
    </source>
</evidence>
<dbReference type="RefSeq" id="WP_188813352.1">
    <property type="nucleotide sequence ID" value="NZ_BMHT01000003.1"/>
</dbReference>
<sequence>MKNGIYALAVLTLMISSSCQKDDDDSLTSLAACSIETEVVGKANQYEGYVRYVAEEQRYAIAYHIPRTIDSQIYGVVCNLPEEFQQEGKKVKFSGTYRKYNGPAKPVFGGQSFEYLELKSIEEL</sequence>